<accession>A0A6P1W8B0</accession>
<sequence length="466" mass="52994">MSGSLLELIEQSEIIQALNMEFAAVRDRGDLQKVLAEKLNGLVDFHSHFIELINPDESSVSMFLDDIPLETDDATYRERLTNKGLMNNETVSKILNAKEPVVEDVTQVLSHDGNTRISHQTSIKRLIWSKLSISDKAIGIWGISQLDNQYATTSHLRLIRQIASMLSIAVNSILANEEINRREEEKSKILSFSNAIASASDKYTLGKIIGQQLDNLFNIHEYCIYIISRDEKWRWAYLFDRDTAIAKYPDFKDLIELPQDNNDELYQVAKNATDVLLLTAEEYYQLPGTAPYREMGDAINFRGWGCHTIRLAQEDVAVLTFNHNDMKPQLGLFKSICSQLAITASNLLSRDELERRENEKTILLSLSTEIASLKSRVDLFKVVNAKIKDIFSVTQFGIVKVDEDGMTHSAFMMDLGLSETDQSDFERLTKLKYSVADYLQFGTQSAFGKFFRKQTGLSPKSYRQKP</sequence>
<dbReference type="Gene3D" id="1.10.10.60">
    <property type="entry name" value="Homeodomain-like"/>
    <property type="match status" value="1"/>
</dbReference>
<reference evidence="2 3" key="1">
    <citation type="submission" date="2019-11" db="EMBL/GenBank/DDBJ databases">
        <title>Spirosoma endbachense sp. nov., isolated from a natural salt meadow.</title>
        <authorList>
            <person name="Rojas J."/>
            <person name="Ambika Manirajan B."/>
            <person name="Ratering S."/>
            <person name="Suarez C."/>
            <person name="Geissler-Plaum R."/>
            <person name="Schnell S."/>
        </authorList>
    </citation>
    <scope>NUCLEOTIDE SEQUENCE [LARGE SCALE GENOMIC DNA]</scope>
    <source>
        <strain evidence="2 3">I-24</strain>
    </source>
</reference>
<dbReference type="InterPro" id="IPR029016">
    <property type="entry name" value="GAF-like_dom_sf"/>
</dbReference>
<evidence type="ECO:0000259" key="1">
    <source>
        <dbReference type="PROSITE" id="PS01124"/>
    </source>
</evidence>
<dbReference type="Gene3D" id="3.30.450.40">
    <property type="match status" value="1"/>
</dbReference>
<evidence type="ECO:0000313" key="3">
    <source>
        <dbReference type="Proteomes" id="UP000464577"/>
    </source>
</evidence>
<name>A0A6P1W8B0_9BACT</name>
<dbReference type="KEGG" id="senf:GJR95_36965"/>
<dbReference type="GO" id="GO:0043565">
    <property type="term" value="F:sequence-specific DNA binding"/>
    <property type="evidence" value="ECO:0007669"/>
    <property type="project" value="InterPro"/>
</dbReference>
<dbReference type="GO" id="GO:0003700">
    <property type="term" value="F:DNA-binding transcription factor activity"/>
    <property type="evidence" value="ECO:0007669"/>
    <property type="project" value="InterPro"/>
</dbReference>
<protein>
    <recommendedName>
        <fullName evidence="1">HTH araC/xylS-type domain-containing protein</fullName>
    </recommendedName>
</protein>
<feature type="domain" description="HTH araC/xylS-type" evidence="1">
    <location>
        <begin position="434"/>
        <end position="465"/>
    </location>
</feature>
<dbReference type="PROSITE" id="PS01124">
    <property type="entry name" value="HTH_ARAC_FAMILY_2"/>
    <property type="match status" value="1"/>
</dbReference>
<proteinExistence type="predicted"/>
<dbReference type="RefSeq" id="WP_162390668.1">
    <property type="nucleotide sequence ID" value="NZ_CP045997.1"/>
</dbReference>
<dbReference type="Proteomes" id="UP000464577">
    <property type="component" value="Chromosome"/>
</dbReference>
<dbReference type="InterPro" id="IPR018060">
    <property type="entry name" value="HTH_AraC"/>
</dbReference>
<dbReference type="EMBL" id="CP045997">
    <property type="protein sequence ID" value="QHW00278.1"/>
    <property type="molecule type" value="Genomic_DNA"/>
</dbReference>
<evidence type="ECO:0000313" key="2">
    <source>
        <dbReference type="EMBL" id="QHW00278.1"/>
    </source>
</evidence>
<organism evidence="2 3">
    <name type="scientific">Spirosoma endbachense</name>
    <dbReference type="NCBI Taxonomy" id="2666025"/>
    <lineage>
        <taxon>Bacteria</taxon>
        <taxon>Pseudomonadati</taxon>
        <taxon>Bacteroidota</taxon>
        <taxon>Cytophagia</taxon>
        <taxon>Cytophagales</taxon>
        <taxon>Cytophagaceae</taxon>
        <taxon>Spirosoma</taxon>
    </lineage>
</organism>
<dbReference type="AlphaFoldDB" id="A0A6P1W8B0"/>
<keyword evidence="3" id="KW-1185">Reference proteome</keyword>
<gene>
    <name evidence="2" type="ORF">GJR95_36965</name>
</gene>